<dbReference type="PROSITE" id="PS51900">
    <property type="entry name" value="CB"/>
    <property type="match status" value="1"/>
</dbReference>
<proteinExistence type="predicted"/>
<evidence type="ECO:0000313" key="3">
    <source>
        <dbReference type="Proteomes" id="UP000283543"/>
    </source>
</evidence>
<sequence>MKLEPGGRYGAFLDPPELIEFINHVRDNERALTTTHPILCIKANQREWLNNYLATKQQLTSYDSLLRLLQRFCDHHSFSRQRPTKNKVKQADLAEVQSHFTAEFHREYIAYARSACSTLMKLAYIMICRRATFGQYEAEAPKSCHSLRMTAVLMVRADSTKLLILFIMKGVPGVRIDSGELSMFPPGHHYAVQERAWKQDKRVWATYLRDVLGEAVEEPSVVLLDNFESHVSGESYNINEEVRAHLCLLPPNATSVCQPLDVGVIGAV</sequence>
<dbReference type="Pfam" id="PF03184">
    <property type="entry name" value="DDE_1"/>
    <property type="match status" value="1"/>
</dbReference>
<organism evidence="2 3">
    <name type="scientific">Aphanomyces astaci</name>
    <name type="common">Crayfish plague agent</name>
    <dbReference type="NCBI Taxonomy" id="112090"/>
    <lineage>
        <taxon>Eukaryota</taxon>
        <taxon>Sar</taxon>
        <taxon>Stramenopiles</taxon>
        <taxon>Oomycota</taxon>
        <taxon>Saprolegniomycetes</taxon>
        <taxon>Saprolegniales</taxon>
        <taxon>Verrucalvaceae</taxon>
        <taxon>Aphanomyces</taxon>
    </lineage>
</organism>
<reference evidence="2 3" key="1">
    <citation type="submission" date="2018-08" db="EMBL/GenBank/DDBJ databases">
        <title>Aphanomyces genome sequencing and annotation.</title>
        <authorList>
            <person name="Minardi D."/>
            <person name="Oidtmann B."/>
            <person name="Van Der Giezen M."/>
            <person name="Studholme D.J."/>
        </authorList>
    </citation>
    <scope>NUCLEOTIDE SEQUENCE [LARGE SCALE GENOMIC DNA]</scope>
    <source>
        <strain evidence="2 3">Si</strain>
    </source>
</reference>
<dbReference type="InterPro" id="IPR044068">
    <property type="entry name" value="CB"/>
</dbReference>
<evidence type="ECO:0000259" key="1">
    <source>
        <dbReference type="PROSITE" id="PS51900"/>
    </source>
</evidence>
<dbReference type="VEuPathDB" id="FungiDB:H257_14445"/>
<comment type="caution">
    <text evidence="2">The sequence shown here is derived from an EMBL/GenBank/DDBJ whole genome shotgun (WGS) entry which is preliminary data.</text>
</comment>
<dbReference type="Proteomes" id="UP000283543">
    <property type="component" value="Unassembled WGS sequence"/>
</dbReference>
<dbReference type="InterPro" id="IPR004875">
    <property type="entry name" value="DDE_SF_endonuclease_dom"/>
</dbReference>
<dbReference type="EMBL" id="QUTB01007104">
    <property type="protein sequence ID" value="RHY47355.1"/>
    <property type="molecule type" value="Genomic_DNA"/>
</dbReference>
<protein>
    <recommendedName>
        <fullName evidence="1">Core-binding (CB) domain-containing protein</fullName>
    </recommendedName>
</protein>
<dbReference type="GO" id="GO:0003676">
    <property type="term" value="F:nucleic acid binding"/>
    <property type="evidence" value="ECO:0007669"/>
    <property type="project" value="InterPro"/>
</dbReference>
<evidence type="ECO:0000313" key="2">
    <source>
        <dbReference type="EMBL" id="RHY47355.1"/>
    </source>
</evidence>
<accession>A0A418BN06</accession>
<name>A0A418BN06_APHAT</name>
<feature type="domain" description="Core-binding (CB)" evidence="1">
    <location>
        <begin position="43"/>
        <end position="124"/>
    </location>
</feature>
<gene>
    <name evidence="2" type="ORF">DYB34_010845</name>
</gene>
<dbReference type="AlphaFoldDB" id="A0A418BN06"/>